<evidence type="ECO:0000313" key="2">
    <source>
        <dbReference type="EMBL" id="WZS86110.1"/>
    </source>
</evidence>
<name>A0AAN0LMB9_9VIBR</name>
<evidence type="ECO:0000256" key="1">
    <source>
        <dbReference type="SAM" id="SignalP"/>
    </source>
</evidence>
<organism evidence="2 3">
    <name type="scientific">Vibrio cyclitrophicus ZF270</name>
    <dbReference type="NCBI Taxonomy" id="1136176"/>
    <lineage>
        <taxon>Bacteria</taxon>
        <taxon>Pseudomonadati</taxon>
        <taxon>Pseudomonadota</taxon>
        <taxon>Gammaproteobacteria</taxon>
        <taxon>Vibrionales</taxon>
        <taxon>Vibrionaceae</taxon>
        <taxon>Vibrio</taxon>
    </lineage>
</organism>
<feature type="chain" id="PRO_5042960158" description="Lipoprotein" evidence="1">
    <location>
        <begin position="21"/>
        <end position="53"/>
    </location>
</feature>
<evidence type="ECO:0000313" key="3">
    <source>
        <dbReference type="Proteomes" id="UP001441914"/>
    </source>
</evidence>
<dbReference type="AlphaFoldDB" id="A0AAN0LMB9"/>
<keyword evidence="1" id="KW-0732">Signal</keyword>
<dbReference type="GeneID" id="50232997"/>
<proteinExistence type="predicted"/>
<feature type="signal peptide" evidence="1">
    <location>
        <begin position="1"/>
        <end position="20"/>
    </location>
</feature>
<reference evidence="2 3" key="1">
    <citation type="journal article" date="2024" name="Elife">
        <title>Polysaccharide breakdown products drive degradation-dispersal cycles of foraging bacteria through changes in metabolism and motility.</title>
        <authorList>
            <person name="Stubbusch A.K."/>
            <person name="Keegstra J.M."/>
            <person name="Schwartzman J."/>
            <person name="Pontrelli S."/>
            <person name="Clerc E.E."/>
            <person name="Stocker R."/>
            <person name="Magnabosco C."/>
            <person name="Schubert O.T."/>
            <person name="Ackermann M."/>
            <person name="D'Souza G.G."/>
        </authorList>
    </citation>
    <scope>NUCLEOTIDE SEQUENCE [LARGE SCALE GENOMIC DNA]</scope>
    <source>
        <strain evidence="2 3">ZF270</strain>
    </source>
</reference>
<dbReference type="Proteomes" id="UP001441914">
    <property type="component" value="Chromosome 1"/>
</dbReference>
<sequence>MKIFLAIFASLAITACSSMSGGSAGYTGEQYPTKIKLEKERGYSGNNNSYGNH</sequence>
<keyword evidence="3" id="KW-1185">Reference proteome</keyword>
<dbReference type="EMBL" id="CP135176">
    <property type="protein sequence ID" value="WZS86110.1"/>
    <property type="molecule type" value="Genomic_DNA"/>
</dbReference>
<protein>
    <recommendedName>
        <fullName evidence="4">Lipoprotein</fullName>
    </recommendedName>
</protein>
<dbReference type="RefSeq" id="WP_016785941.1">
    <property type="nucleotide sequence ID" value="NZ_AIDR02000034.1"/>
</dbReference>
<dbReference type="PROSITE" id="PS51257">
    <property type="entry name" value="PROKAR_LIPOPROTEIN"/>
    <property type="match status" value="1"/>
</dbReference>
<accession>A0AAN0LMB9</accession>
<gene>
    <name evidence="2" type="ORF">QYQ95_02120</name>
</gene>
<evidence type="ECO:0008006" key="4">
    <source>
        <dbReference type="Google" id="ProtNLM"/>
    </source>
</evidence>